<dbReference type="STRING" id="996166.SAMN05192554_11028"/>
<sequence length="95" mass="10301">MCGSAVALAGTIDNHSKEELRTKAKAHLAGHSLDESKAALRKHEVVAEAEEVIVSEANFDRLPTAEWRPPAETWLPDAVTATRATDRSQPVVTQD</sequence>
<dbReference type="AlphaFoldDB" id="A0A1G9XBC0"/>
<gene>
    <name evidence="1" type="ORF">SAMN05192554_11028</name>
</gene>
<evidence type="ECO:0000313" key="1">
    <source>
        <dbReference type="EMBL" id="SDM94089.1"/>
    </source>
</evidence>
<protein>
    <submittedName>
        <fullName evidence="1">Uncharacterized protein</fullName>
    </submittedName>
</protein>
<organism evidence="1 2">
    <name type="scientific">Haloarchaeobius iranensis</name>
    <dbReference type="NCBI Taxonomy" id="996166"/>
    <lineage>
        <taxon>Archaea</taxon>
        <taxon>Methanobacteriati</taxon>
        <taxon>Methanobacteriota</taxon>
        <taxon>Stenosarchaea group</taxon>
        <taxon>Halobacteria</taxon>
        <taxon>Halobacteriales</taxon>
        <taxon>Halorubellaceae</taxon>
        <taxon>Haloarchaeobius</taxon>
    </lineage>
</organism>
<keyword evidence="2" id="KW-1185">Reference proteome</keyword>
<name>A0A1G9XBC0_9EURY</name>
<dbReference type="EMBL" id="FNIA01000010">
    <property type="protein sequence ID" value="SDM94089.1"/>
    <property type="molecule type" value="Genomic_DNA"/>
</dbReference>
<accession>A0A1G9XBC0</accession>
<dbReference type="Proteomes" id="UP000199370">
    <property type="component" value="Unassembled WGS sequence"/>
</dbReference>
<proteinExistence type="predicted"/>
<reference evidence="1 2" key="1">
    <citation type="submission" date="2016-10" db="EMBL/GenBank/DDBJ databases">
        <authorList>
            <person name="de Groot N.N."/>
        </authorList>
    </citation>
    <scope>NUCLEOTIDE SEQUENCE [LARGE SCALE GENOMIC DNA]</scope>
    <source>
        <strain evidence="2">EB21,IBRC-M 10013,KCTC 4048</strain>
    </source>
</reference>
<evidence type="ECO:0000313" key="2">
    <source>
        <dbReference type="Proteomes" id="UP000199370"/>
    </source>
</evidence>